<protein>
    <submittedName>
        <fullName evidence="1">Uncharacterized protein</fullName>
    </submittedName>
</protein>
<name>A0ACC1ILC2_9FUNG</name>
<evidence type="ECO:0000313" key="1">
    <source>
        <dbReference type="EMBL" id="KAJ1895703.1"/>
    </source>
</evidence>
<organism evidence="1 2">
    <name type="scientific">Kickxella alabastrina</name>
    <dbReference type="NCBI Taxonomy" id="61397"/>
    <lineage>
        <taxon>Eukaryota</taxon>
        <taxon>Fungi</taxon>
        <taxon>Fungi incertae sedis</taxon>
        <taxon>Zoopagomycota</taxon>
        <taxon>Kickxellomycotina</taxon>
        <taxon>Kickxellomycetes</taxon>
        <taxon>Kickxellales</taxon>
        <taxon>Kickxellaceae</taxon>
        <taxon>Kickxella</taxon>
    </lineage>
</organism>
<feature type="non-terminal residue" evidence="1">
    <location>
        <position position="321"/>
    </location>
</feature>
<gene>
    <name evidence="1" type="ORF">LPJ66_004423</name>
</gene>
<dbReference type="Proteomes" id="UP001150581">
    <property type="component" value="Unassembled WGS sequence"/>
</dbReference>
<dbReference type="EMBL" id="JANBPG010000534">
    <property type="protein sequence ID" value="KAJ1895703.1"/>
    <property type="molecule type" value="Genomic_DNA"/>
</dbReference>
<evidence type="ECO:0000313" key="2">
    <source>
        <dbReference type="Proteomes" id="UP001150581"/>
    </source>
</evidence>
<reference evidence="1" key="1">
    <citation type="submission" date="2022-07" db="EMBL/GenBank/DDBJ databases">
        <title>Phylogenomic reconstructions and comparative analyses of Kickxellomycotina fungi.</title>
        <authorList>
            <person name="Reynolds N.K."/>
            <person name="Stajich J.E."/>
            <person name="Barry K."/>
            <person name="Grigoriev I.V."/>
            <person name="Crous P."/>
            <person name="Smith M.E."/>
        </authorList>
    </citation>
    <scope>NUCLEOTIDE SEQUENCE</scope>
    <source>
        <strain evidence="1">Benny 63K</strain>
    </source>
</reference>
<comment type="caution">
    <text evidence="1">The sequence shown here is derived from an EMBL/GenBank/DDBJ whole genome shotgun (WGS) entry which is preliminary data.</text>
</comment>
<accession>A0ACC1ILC2</accession>
<sequence>MLSNTVRLPPLVIASLFLLGSVNAELADCPKNLAFQLTNVFQFGDIKSPYGNCELDSNGSGYSSGVANFNTAAGDTWQVIQAYHNLTGGNDEFSKYNTVLAKRAENRDGSVVGLEGFCDAWKVLALNTKFISAQGTVYDNLYFTPSQTHAKALGLKLSVSLAAFYDTAVSRGSSDSAGSLGGIIKEAKKKVTSNKTGDSKSDLKINGYTVDEIEWLKMFLDVRAKYDSIGKNVNIKSYKYIIEQKQYTWVDKINVLNNKGKPGDVTCENSYNPFDISPGQKINSLALCGSSCSEVESKMSKSLLSSANGINNYGPYAMALC</sequence>
<proteinExistence type="predicted"/>
<keyword evidence="2" id="KW-1185">Reference proteome</keyword>